<organism evidence="2 3">
    <name type="scientific">Ralstonia solanacearum</name>
    <name type="common">Pseudomonas solanacearum</name>
    <dbReference type="NCBI Taxonomy" id="305"/>
    <lineage>
        <taxon>Bacteria</taxon>
        <taxon>Pseudomonadati</taxon>
        <taxon>Pseudomonadota</taxon>
        <taxon>Betaproteobacteria</taxon>
        <taxon>Burkholderiales</taxon>
        <taxon>Burkholderiaceae</taxon>
        <taxon>Ralstonia</taxon>
        <taxon>Ralstonia solanacearum species complex</taxon>
    </lineage>
</organism>
<dbReference type="EMBL" id="CP039339">
    <property type="protein sequence ID" value="QCX47876.1"/>
    <property type="molecule type" value="Genomic_DNA"/>
</dbReference>
<sequence>MKHTSSADAPQPQVEITHRGHTDWHNASAHGAAQTPWATHARTNRTLGPADSYLAGDRDYLVAQGYAFGVLFVVLSLITAAAMLAAKRPAHMERAACWIVSILIDWRTWALLTVGLVVVAITYILLQPRR</sequence>
<evidence type="ECO:0000313" key="3">
    <source>
        <dbReference type="Proteomes" id="UP000310553"/>
    </source>
</evidence>
<gene>
    <name evidence="2" type="ORF">E7Z57_01405</name>
</gene>
<protein>
    <recommendedName>
        <fullName evidence="4">Transmembrane protein</fullName>
    </recommendedName>
</protein>
<evidence type="ECO:0000256" key="1">
    <source>
        <dbReference type="SAM" id="Phobius"/>
    </source>
</evidence>
<reference evidence="2 3" key="1">
    <citation type="submission" date="2019-04" db="EMBL/GenBank/DDBJ databases">
        <title>Complete Genome of UW386 and Higher Quality Genome of UW700.</title>
        <authorList>
            <person name="Jacobs J."/>
            <person name="Perez A."/>
            <person name="Steidl O."/>
            <person name="Allen C."/>
        </authorList>
    </citation>
    <scope>NUCLEOTIDE SEQUENCE [LARGE SCALE GENOMIC DNA]</scope>
    <source>
        <strain evidence="2 3">UW386</strain>
    </source>
</reference>
<name>A0AA92EAG5_RALSL</name>
<keyword evidence="1" id="KW-0472">Membrane</keyword>
<accession>A0AA92EAG5</accession>
<evidence type="ECO:0000313" key="2">
    <source>
        <dbReference type="EMBL" id="QCX47876.1"/>
    </source>
</evidence>
<evidence type="ECO:0008006" key="4">
    <source>
        <dbReference type="Google" id="ProtNLM"/>
    </source>
</evidence>
<dbReference type="Proteomes" id="UP000310553">
    <property type="component" value="Chromosome"/>
</dbReference>
<feature type="transmembrane region" description="Helical" evidence="1">
    <location>
        <begin position="66"/>
        <end position="86"/>
    </location>
</feature>
<feature type="transmembrane region" description="Helical" evidence="1">
    <location>
        <begin position="106"/>
        <end position="126"/>
    </location>
</feature>
<dbReference type="AlphaFoldDB" id="A0AA92EAG5"/>
<keyword evidence="1" id="KW-1133">Transmembrane helix</keyword>
<proteinExistence type="predicted"/>
<keyword evidence="1" id="KW-0812">Transmembrane</keyword>